<dbReference type="GeneID" id="73290539"/>
<evidence type="ECO:0000313" key="3">
    <source>
        <dbReference type="Proteomes" id="UP001056855"/>
    </source>
</evidence>
<dbReference type="AlphaFoldDB" id="A0A9E7N8N3"/>
<name>A0A9E7N8N3_9EURY</name>
<evidence type="ECO:0008006" key="4">
    <source>
        <dbReference type="Google" id="ProtNLM"/>
    </source>
</evidence>
<accession>A0A9E7N8N3</accession>
<organism evidence="2 3">
    <name type="scientific">Natronosalvus rutilus</name>
    <dbReference type="NCBI Taxonomy" id="2953753"/>
    <lineage>
        <taxon>Archaea</taxon>
        <taxon>Methanobacteriati</taxon>
        <taxon>Methanobacteriota</taxon>
        <taxon>Stenosarchaea group</taxon>
        <taxon>Halobacteria</taxon>
        <taxon>Halobacteriales</taxon>
        <taxon>Natrialbaceae</taxon>
        <taxon>Natronosalvus</taxon>
    </lineage>
</organism>
<feature type="region of interest" description="Disordered" evidence="1">
    <location>
        <begin position="1"/>
        <end position="21"/>
    </location>
</feature>
<evidence type="ECO:0000313" key="2">
    <source>
        <dbReference type="EMBL" id="UTF52280.1"/>
    </source>
</evidence>
<dbReference type="SUPFAM" id="SSF53474">
    <property type="entry name" value="alpha/beta-Hydrolases"/>
    <property type="match status" value="1"/>
</dbReference>
<protein>
    <recommendedName>
        <fullName evidence="4">Alpha/beta hydrolase</fullName>
    </recommendedName>
</protein>
<dbReference type="RefSeq" id="WP_254156142.1">
    <property type="nucleotide sequence ID" value="NZ_CP100355.1"/>
</dbReference>
<dbReference type="EMBL" id="CP100355">
    <property type="protein sequence ID" value="UTF52280.1"/>
    <property type="molecule type" value="Genomic_DNA"/>
</dbReference>
<feature type="compositionally biased region" description="Basic and acidic residues" evidence="1">
    <location>
        <begin position="1"/>
        <end position="14"/>
    </location>
</feature>
<dbReference type="InterPro" id="IPR029058">
    <property type="entry name" value="AB_hydrolase_fold"/>
</dbReference>
<proteinExistence type="predicted"/>
<dbReference type="Proteomes" id="UP001056855">
    <property type="component" value="Chromosome"/>
</dbReference>
<gene>
    <name evidence="2" type="ORF">NGM29_10795</name>
</gene>
<sequence length="175" mass="19236">MTINERWSRKRTDEETSTPLAGEDARVTAVSRIVAFAVADRVAAIAGRGPVEVPIVTEPGEGGLLDSPGALSGFRSVLPKGEVLVNRTPARVVLDLPFYRPVEEADRIAAPVHVVVAEEERLLPLEPTERLLDRLTDPSVHRIPARHFDVHHDPWFEPVVAEQVTFLSDTLAVDN</sequence>
<reference evidence="2" key="1">
    <citation type="submission" date="2022-06" db="EMBL/GenBank/DDBJ databases">
        <title>Diverse halophilic archaea isolated from saline environments.</title>
        <authorList>
            <person name="Cui H.-L."/>
        </authorList>
    </citation>
    <scope>NUCLEOTIDE SEQUENCE</scope>
    <source>
        <strain evidence="2">WLHS1</strain>
    </source>
</reference>
<dbReference type="Gene3D" id="3.40.50.1820">
    <property type="entry name" value="alpha/beta hydrolase"/>
    <property type="match status" value="1"/>
</dbReference>
<dbReference type="KEGG" id="sawl:NGM29_10795"/>
<evidence type="ECO:0000256" key="1">
    <source>
        <dbReference type="SAM" id="MobiDB-lite"/>
    </source>
</evidence>
<keyword evidence="3" id="KW-1185">Reference proteome</keyword>